<dbReference type="GO" id="GO:0003677">
    <property type="term" value="F:DNA binding"/>
    <property type="evidence" value="ECO:0007669"/>
    <property type="project" value="InterPro"/>
</dbReference>
<evidence type="ECO:0000313" key="3">
    <source>
        <dbReference type="EMBL" id="MCG3419808.1"/>
    </source>
</evidence>
<accession>A0AAW5B8D6</accession>
<dbReference type="SMART" id="SM00530">
    <property type="entry name" value="HTH_XRE"/>
    <property type="match status" value="1"/>
</dbReference>
<proteinExistence type="predicted"/>
<comment type="caution">
    <text evidence="3">The sequence shown here is derived from an EMBL/GenBank/DDBJ whole genome shotgun (WGS) entry which is preliminary data.</text>
</comment>
<dbReference type="PROSITE" id="PS50943">
    <property type="entry name" value="HTH_CROC1"/>
    <property type="match status" value="1"/>
</dbReference>
<dbReference type="InterPro" id="IPR011990">
    <property type="entry name" value="TPR-like_helical_dom_sf"/>
</dbReference>
<evidence type="ECO:0000259" key="2">
    <source>
        <dbReference type="PROSITE" id="PS50943"/>
    </source>
</evidence>
<evidence type="ECO:0000313" key="4">
    <source>
        <dbReference type="Proteomes" id="UP001199631"/>
    </source>
</evidence>
<dbReference type="Pfam" id="PF13181">
    <property type="entry name" value="TPR_8"/>
    <property type="match status" value="1"/>
</dbReference>
<organism evidence="3 4">
    <name type="scientific">Oceanobacillus jordanicus</name>
    <dbReference type="NCBI Taxonomy" id="2867266"/>
    <lineage>
        <taxon>Bacteria</taxon>
        <taxon>Bacillati</taxon>
        <taxon>Bacillota</taxon>
        <taxon>Bacilli</taxon>
        <taxon>Bacillales</taxon>
        <taxon>Bacillaceae</taxon>
        <taxon>Oceanobacillus</taxon>
    </lineage>
</organism>
<dbReference type="SMART" id="SM00028">
    <property type="entry name" value="TPR"/>
    <property type="match status" value="4"/>
</dbReference>
<sequence>MIEIGSFIKLQRTKQEMTQGDLAKGIVSLSYLSKIENLKTEASPEIIQMLCTRLGIQIDNSLDATIQEKCKKWYSMLFEVNDKKDIIATYNEIQNLMDTNLTESLLLFEIHKIRYYLILGDFDEALIKINELNEISGTFDNLHLFYWYKFRGNYCSILTDFSTAIYFYKLAEEKLNKIELEEHEIADLQYTIGVTHSKLRNTLEAIDYSNRALEVFMKQYNFIRCAQCHIILGISYRRIRMYDKAIKNLNLALHLGQLSNKNQIILLTHQNLGHLYSTKGDPKESIKHFQEVIQDDTAQTIDNLNSVAALVREYYNIQDYSNAWKFVEQGRELIRQDSDREPYSKHYYYVINTYNYLLNDEFEKFEKFVIQEFIPYLNKQKDFATLSVYSELLANHYEKFGKYKKASKYYQVANFAYKQITNI</sequence>
<dbReference type="SUPFAM" id="SSF47413">
    <property type="entry name" value="lambda repressor-like DNA-binding domains"/>
    <property type="match status" value="1"/>
</dbReference>
<dbReference type="CDD" id="cd00093">
    <property type="entry name" value="HTH_XRE"/>
    <property type="match status" value="1"/>
</dbReference>
<dbReference type="EMBL" id="JAIFZM010000009">
    <property type="protein sequence ID" value="MCG3419808.1"/>
    <property type="molecule type" value="Genomic_DNA"/>
</dbReference>
<gene>
    <name evidence="3" type="ORF">K3T81_11650</name>
</gene>
<dbReference type="AlphaFoldDB" id="A0AAW5B8D6"/>
<dbReference type="PROSITE" id="PS50005">
    <property type="entry name" value="TPR"/>
    <property type="match status" value="1"/>
</dbReference>
<evidence type="ECO:0000256" key="1">
    <source>
        <dbReference type="PROSITE-ProRule" id="PRU00339"/>
    </source>
</evidence>
<dbReference type="InterPro" id="IPR019734">
    <property type="entry name" value="TPR_rpt"/>
</dbReference>
<keyword evidence="1" id="KW-0802">TPR repeat</keyword>
<dbReference type="Proteomes" id="UP001199631">
    <property type="component" value="Unassembled WGS sequence"/>
</dbReference>
<dbReference type="InterPro" id="IPR001387">
    <property type="entry name" value="Cro/C1-type_HTH"/>
</dbReference>
<feature type="domain" description="HTH cro/C1-type" evidence="2">
    <location>
        <begin position="8"/>
        <end position="61"/>
    </location>
</feature>
<dbReference type="SUPFAM" id="SSF48452">
    <property type="entry name" value="TPR-like"/>
    <property type="match status" value="1"/>
</dbReference>
<dbReference type="Gene3D" id="1.10.260.40">
    <property type="entry name" value="lambda repressor-like DNA-binding domains"/>
    <property type="match status" value="1"/>
</dbReference>
<dbReference type="Pfam" id="PF01381">
    <property type="entry name" value="HTH_3"/>
    <property type="match status" value="1"/>
</dbReference>
<dbReference type="RefSeq" id="WP_238020259.1">
    <property type="nucleotide sequence ID" value="NZ_JAIFZM010000009.1"/>
</dbReference>
<protein>
    <submittedName>
        <fullName evidence="3">Helix-turn-helix domain-containing protein</fullName>
    </submittedName>
</protein>
<name>A0AAW5B8D6_9BACI</name>
<reference evidence="3 4" key="1">
    <citation type="journal article" date="2022" name="Evol. Bioinform. Online">
        <title>Draft Genome Sequence of Oceanobacillus jordanicus Strain GSFE11, a Halotolerant Plant Growth-Promoting Bacterial Endophyte Isolated From the Jordan Valley.</title>
        <authorList>
            <person name="Alhindi T."/>
            <person name="Albdaiwi R."/>
        </authorList>
    </citation>
    <scope>NUCLEOTIDE SEQUENCE [LARGE SCALE GENOMIC DNA]</scope>
    <source>
        <strain evidence="3 4">GSFE11</strain>
    </source>
</reference>
<keyword evidence="4" id="KW-1185">Reference proteome</keyword>
<dbReference type="InterPro" id="IPR010982">
    <property type="entry name" value="Lambda_DNA-bd_dom_sf"/>
</dbReference>
<feature type="repeat" description="TPR" evidence="1">
    <location>
        <begin position="266"/>
        <end position="299"/>
    </location>
</feature>
<dbReference type="Gene3D" id="1.25.40.10">
    <property type="entry name" value="Tetratricopeptide repeat domain"/>
    <property type="match status" value="1"/>
</dbReference>